<evidence type="ECO:0000313" key="3">
    <source>
        <dbReference type="EMBL" id="CCO46816.1"/>
    </source>
</evidence>
<evidence type="ECO:0000313" key="4">
    <source>
        <dbReference type="Proteomes" id="UP000018211"/>
    </source>
</evidence>
<dbReference type="EMBL" id="CAOF01000101">
    <property type="protein sequence ID" value="CCO46816.1"/>
    <property type="molecule type" value="Genomic_DNA"/>
</dbReference>
<dbReference type="AlphaFoldDB" id="A0AAV2VQ77"/>
<feature type="coiled-coil region" evidence="1">
    <location>
        <begin position="41"/>
        <end position="68"/>
    </location>
</feature>
<organism evidence="3 4">
    <name type="scientific">Vibrio nigripulchritudo SOn1</name>
    <dbReference type="NCBI Taxonomy" id="1238450"/>
    <lineage>
        <taxon>Bacteria</taxon>
        <taxon>Pseudomonadati</taxon>
        <taxon>Pseudomonadota</taxon>
        <taxon>Gammaproteobacteria</taxon>
        <taxon>Vibrionales</taxon>
        <taxon>Vibrionaceae</taxon>
        <taxon>Vibrio</taxon>
    </lineage>
</organism>
<reference evidence="3 4" key="1">
    <citation type="journal article" date="2013" name="ISME J.">
        <title>Comparative genomics of pathogenic lineages of Vibrio nigripulchritudo identifies virulence-associated traits.</title>
        <authorList>
            <person name="Goudenege D."/>
            <person name="Labreuche Y."/>
            <person name="Krin E."/>
            <person name="Ansquer D."/>
            <person name="Mangenot S."/>
            <person name="Calteau A."/>
            <person name="Medigue C."/>
            <person name="Mazel D."/>
            <person name="Polz M.F."/>
            <person name="Le Roux F."/>
        </authorList>
    </citation>
    <scope>NUCLEOTIDE SEQUENCE [LARGE SCALE GENOMIC DNA]</scope>
    <source>
        <strain evidence="3 4">SOn1</strain>
    </source>
</reference>
<dbReference type="Proteomes" id="UP000018211">
    <property type="component" value="Unassembled WGS sequence"/>
</dbReference>
<comment type="caution">
    <text evidence="3">The sequence shown here is derived from an EMBL/GenBank/DDBJ whole genome shotgun (WGS) entry which is preliminary data.</text>
</comment>
<dbReference type="RefSeq" id="WP_022611857.1">
    <property type="nucleotide sequence ID" value="NZ_LK391965.1"/>
</dbReference>
<protein>
    <submittedName>
        <fullName evidence="3">Uncharacterized protein</fullName>
    </submittedName>
</protein>
<gene>
    <name evidence="3" type="ORF">VIBNISOn1_190035</name>
</gene>
<evidence type="ECO:0000256" key="1">
    <source>
        <dbReference type="SAM" id="Coils"/>
    </source>
</evidence>
<name>A0AAV2VQ77_9VIBR</name>
<feature type="chain" id="PRO_5043539542" evidence="2">
    <location>
        <begin position="20"/>
        <end position="232"/>
    </location>
</feature>
<evidence type="ECO:0000256" key="2">
    <source>
        <dbReference type="SAM" id="SignalP"/>
    </source>
</evidence>
<proteinExistence type="predicted"/>
<keyword evidence="1" id="KW-0175">Coiled coil</keyword>
<keyword evidence="2" id="KW-0732">Signal</keyword>
<accession>A0AAV2VQ77</accession>
<feature type="signal peptide" evidence="2">
    <location>
        <begin position="1"/>
        <end position="19"/>
    </location>
</feature>
<sequence length="232" mass="26109">MTLIRKAILASLVTVVAHSATGSIITLEQAEDKRIEIMDSDRTLKQKLEELKLLNQVLEENQKIIQKLGVDEKSQESEPEPPKQETTELKFALPQGWNMNTVFVSEIFGIGNDISAEIFVNGEALPPIDVVAAQNIKEKFGPFIITGHTPTTITFKNTEDGKVFTRRVVSAEQIAKKIEHNNSLNQQYQERYSLGTLEARLENYTDSNRTPVEVNYETQAFTPPVFDTMQGK</sequence>